<feature type="region of interest" description="Disordered" evidence="1">
    <location>
        <begin position="184"/>
        <end position="360"/>
    </location>
</feature>
<reference evidence="4" key="1">
    <citation type="submission" date="2022-11" db="UniProtKB">
        <authorList>
            <consortium name="WormBaseParasite"/>
        </authorList>
    </citation>
    <scope>IDENTIFICATION</scope>
</reference>
<dbReference type="InterPro" id="IPR036034">
    <property type="entry name" value="PDZ_sf"/>
</dbReference>
<feature type="compositionally biased region" description="Polar residues" evidence="1">
    <location>
        <begin position="480"/>
        <end position="498"/>
    </location>
</feature>
<evidence type="ECO:0000259" key="2">
    <source>
        <dbReference type="PROSITE" id="PS50106"/>
    </source>
</evidence>
<accession>A0A914VAQ6</accession>
<dbReference type="PANTHER" id="PTHR10398:SF2">
    <property type="entry name" value="AFADIN"/>
    <property type="match status" value="1"/>
</dbReference>
<dbReference type="SMART" id="SM00228">
    <property type="entry name" value="PDZ"/>
    <property type="match status" value="1"/>
</dbReference>
<organism evidence="3 4">
    <name type="scientific">Plectus sambesii</name>
    <dbReference type="NCBI Taxonomy" id="2011161"/>
    <lineage>
        <taxon>Eukaryota</taxon>
        <taxon>Metazoa</taxon>
        <taxon>Ecdysozoa</taxon>
        <taxon>Nematoda</taxon>
        <taxon>Chromadorea</taxon>
        <taxon>Plectida</taxon>
        <taxon>Plectina</taxon>
        <taxon>Plectoidea</taxon>
        <taxon>Plectidae</taxon>
        <taxon>Plectus</taxon>
    </lineage>
</organism>
<feature type="compositionally biased region" description="Polar residues" evidence="1">
    <location>
        <begin position="724"/>
        <end position="740"/>
    </location>
</feature>
<evidence type="ECO:0000313" key="4">
    <source>
        <dbReference type="WBParaSite" id="PSAMB.scaffold1646size29081.g14209.t1"/>
    </source>
</evidence>
<protein>
    <submittedName>
        <fullName evidence="4">PDZ domain-containing protein</fullName>
    </submittedName>
</protein>
<feature type="compositionally biased region" description="Low complexity" evidence="1">
    <location>
        <begin position="560"/>
        <end position="571"/>
    </location>
</feature>
<name>A0A914VAQ6_9BILA</name>
<dbReference type="AlphaFoldDB" id="A0A914VAQ6"/>
<dbReference type="PANTHER" id="PTHR10398">
    <property type="entry name" value="AFADIN"/>
    <property type="match status" value="1"/>
</dbReference>
<feature type="compositionally biased region" description="Basic and acidic residues" evidence="1">
    <location>
        <begin position="779"/>
        <end position="792"/>
    </location>
</feature>
<dbReference type="WBParaSite" id="PSAMB.scaffold1646size29081.g14209.t1">
    <property type="protein sequence ID" value="PSAMB.scaffold1646size29081.g14209.t1"/>
    <property type="gene ID" value="PSAMB.scaffold1646size29081.g14209"/>
</dbReference>
<dbReference type="Gene3D" id="2.30.42.10">
    <property type="match status" value="1"/>
</dbReference>
<dbReference type="InterPro" id="IPR028842">
    <property type="entry name" value="Afadin"/>
</dbReference>
<dbReference type="GO" id="GO:0005911">
    <property type="term" value="C:cell-cell junction"/>
    <property type="evidence" value="ECO:0007669"/>
    <property type="project" value="InterPro"/>
</dbReference>
<evidence type="ECO:0000313" key="3">
    <source>
        <dbReference type="Proteomes" id="UP000887566"/>
    </source>
</evidence>
<feature type="compositionally biased region" description="Polar residues" evidence="1">
    <location>
        <begin position="246"/>
        <end position="268"/>
    </location>
</feature>
<keyword evidence="3" id="KW-1185">Reference proteome</keyword>
<dbReference type="PROSITE" id="PS50106">
    <property type="entry name" value="PDZ"/>
    <property type="match status" value="1"/>
</dbReference>
<dbReference type="Proteomes" id="UP000887566">
    <property type="component" value="Unplaced"/>
</dbReference>
<feature type="compositionally biased region" description="Basic and acidic residues" evidence="1">
    <location>
        <begin position="826"/>
        <end position="836"/>
    </location>
</feature>
<sequence length="836" mass="91727">MLTPQYRPNRLPRIACAVSPRRPAMQDGSPISQRQAEIVQISFHKGTGGIGLSIVAAQGIGDRDVGIYVKKVVAGSVADKDGRLEAGDQLLSVNGQPLIGITQEEAAQKMAKAGPDLCFEVSKQAAMYNGLATWLYQPSPQVMHVPPGGGIPHTLPNGIPPSNYAKANGGTNGYAGVAPQARFGSVSSLQHQQQQQQQPYMAQTQSSSGMNGGGPRQARFQPGPAAATFRQAPPPQTEPIQRHNRSASASELFHNQQTQSNRSSQHSVASLPRGAVVPAQQQHQQMQQQQQQQYHNLPGHYRPNQHISQTGVGPLLHQPPSSARSLPPLGHPISRNAVDPGHTERSQSPSALYRRPPSADVTASQVYRARIPSTASTSSSVFYPQSALTDYQNLPLIADTVNETTFPSDPAQSHYAHLSTARSAHPISHDLNPMQAASSALVHQQHQQQPQSNGDAVYSLSRAQEPFQPPPTSVGEQMRQRSTSVDVSPTQPHLSGRTSVPLYGNDTQQVENEVLRLMKEEMTRLENKPQLTEAEDRRYRALLFEIAYQTRLHEDERGSSSRSSSNDFSSTQPPPPSSTLVDHGRLTNASSSSPTVTADSPAATTMSAAQRQQQREQYFAEAESKLLEEAARQRHTGGVSRSPEHANWSPHHQQQNSHSVEPPTMLPPPTLMGELQQQMQQVLRVDNGESYQNSSPSPPTKEPSVVGKRPPPEVPPKHRRVQFTEPSGSLPEETTTNGVEEQTDLAKRYVFQEEEIEAPRVQVLGTQEVYRDPRQRRLNDMESKEQMKKSKTDGANLGFRDKMKLFAQQIGEQAPKNRVKASSAQREIEDQLDHSQ</sequence>
<feature type="region of interest" description="Disordered" evidence="1">
    <location>
        <begin position="779"/>
        <end position="836"/>
    </location>
</feature>
<feature type="compositionally biased region" description="Polar residues" evidence="1">
    <location>
        <begin position="650"/>
        <end position="659"/>
    </location>
</feature>
<dbReference type="InterPro" id="IPR001478">
    <property type="entry name" value="PDZ"/>
</dbReference>
<dbReference type="SUPFAM" id="SSF50156">
    <property type="entry name" value="PDZ domain-like"/>
    <property type="match status" value="1"/>
</dbReference>
<dbReference type="Pfam" id="PF00595">
    <property type="entry name" value="PDZ"/>
    <property type="match status" value="1"/>
</dbReference>
<evidence type="ECO:0000256" key="1">
    <source>
        <dbReference type="SAM" id="MobiDB-lite"/>
    </source>
</evidence>
<proteinExistence type="predicted"/>
<feature type="region of interest" description="Disordered" evidence="1">
    <location>
        <begin position="436"/>
        <end position="503"/>
    </location>
</feature>
<feature type="domain" description="PDZ" evidence="2">
    <location>
        <begin position="40"/>
        <end position="125"/>
    </location>
</feature>
<feature type="compositionally biased region" description="Polar residues" evidence="1">
    <location>
        <begin position="587"/>
        <end position="616"/>
    </location>
</feature>
<feature type="compositionally biased region" description="Basic and acidic residues" evidence="1">
    <location>
        <begin position="622"/>
        <end position="632"/>
    </location>
</feature>
<feature type="compositionally biased region" description="Low complexity" evidence="1">
    <location>
        <begin position="280"/>
        <end position="293"/>
    </location>
</feature>
<feature type="region of interest" description="Disordered" evidence="1">
    <location>
        <begin position="552"/>
        <end position="741"/>
    </location>
</feature>
<feature type="compositionally biased region" description="Low complexity" evidence="1">
    <location>
        <begin position="436"/>
        <end position="452"/>
    </location>
</feature>
<feature type="compositionally biased region" description="Low complexity" evidence="1">
    <location>
        <begin position="185"/>
        <end position="207"/>
    </location>
</feature>